<evidence type="ECO:0000313" key="2">
    <source>
        <dbReference type="Proteomes" id="UP001589838"/>
    </source>
</evidence>
<proteinExistence type="predicted"/>
<accession>A0ABV6KF32</accession>
<reference evidence="1 2" key="1">
    <citation type="submission" date="2024-09" db="EMBL/GenBank/DDBJ databases">
        <authorList>
            <person name="Sun Q."/>
            <person name="Mori K."/>
        </authorList>
    </citation>
    <scope>NUCLEOTIDE SEQUENCE [LARGE SCALE GENOMIC DNA]</scope>
    <source>
        <strain evidence="1 2">NCAIM B.02610</strain>
    </source>
</reference>
<comment type="caution">
    <text evidence="1">The sequence shown here is derived from an EMBL/GenBank/DDBJ whole genome shotgun (WGS) entry which is preliminary data.</text>
</comment>
<dbReference type="RefSeq" id="WP_335961679.1">
    <property type="nucleotide sequence ID" value="NZ_JAXBLX010000019.1"/>
</dbReference>
<evidence type="ECO:0000313" key="1">
    <source>
        <dbReference type="EMBL" id="MFC0471650.1"/>
    </source>
</evidence>
<name>A0ABV6KF32_9BACI</name>
<organism evidence="1 2">
    <name type="scientific">Halalkalibacter kiskunsagensis</name>
    <dbReference type="NCBI Taxonomy" id="1548599"/>
    <lineage>
        <taxon>Bacteria</taxon>
        <taxon>Bacillati</taxon>
        <taxon>Bacillota</taxon>
        <taxon>Bacilli</taxon>
        <taxon>Bacillales</taxon>
        <taxon>Bacillaceae</taxon>
        <taxon>Halalkalibacter</taxon>
    </lineage>
</organism>
<keyword evidence="2" id="KW-1185">Reference proteome</keyword>
<dbReference type="EMBL" id="JBHLUX010000036">
    <property type="protein sequence ID" value="MFC0471650.1"/>
    <property type="molecule type" value="Genomic_DNA"/>
</dbReference>
<dbReference type="Proteomes" id="UP001589838">
    <property type="component" value="Unassembled WGS sequence"/>
</dbReference>
<protein>
    <submittedName>
        <fullName evidence="1">Uncharacterized protein</fullName>
    </submittedName>
</protein>
<sequence length="140" mass="16181">MMSVRRLALIGVGAIVLFIGIYNNQAISEEFIDRRMDEIPLSGGERDIDFLALTDFEWDQAYIFPPYTTTGEVKGKLGFSWNHRTGIEYRDDINVIVFVKDNRVKKYIELSRKYGDFNEARIEKGFTPEDATVSVVRFDQ</sequence>
<gene>
    <name evidence="1" type="ORF">ACFFHM_14400</name>
</gene>